<dbReference type="InterPro" id="IPR018490">
    <property type="entry name" value="cNMP-bd_dom_sf"/>
</dbReference>
<feature type="transmembrane region" description="Helical" evidence="11">
    <location>
        <begin position="380"/>
        <end position="404"/>
    </location>
</feature>
<dbReference type="FunFam" id="1.10.287.630:FF:000001">
    <property type="entry name" value="Cyclic nucleotide-gated channel alpha 3"/>
    <property type="match status" value="1"/>
</dbReference>
<feature type="transmembrane region" description="Helical" evidence="11">
    <location>
        <begin position="170"/>
        <end position="195"/>
    </location>
</feature>
<dbReference type="PANTHER" id="PTHR45638:SF7">
    <property type="entry name" value="CYCLIC NUCLEOTIDE-GATED ION CHANNEL-LIKE, ISOFORM E"/>
    <property type="match status" value="1"/>
</dbReference>
<evidence type="ECO:0000256" key="10">
    <source>
        <dbReference type="SAM" id="MobiDB-lite"/>
    </source>
</evidence>
<evidence type="ECO:0000256" key="5">
    <source>
        <dbReference type="ARBA" id="ARBA00023065"/>
    </source>
</evidence>
<keyword evidence="2" id="KW-0813">Transport</keyword>
<dbReference type="GO" id="GO:0016020">
    <property type="term" value="C:membrane"/>
    <property type="evidence" value="ECO:0007669"/>
    <property type="project" value="UniProtKB-SubCell"/>
</dbReference>
<dbReference type="AlphaFoldDB" id="A0A7M5V6M7"/>
<dbReference type="SUPFAM" id="SSF81324">
    <property type="entry name" value="Voltage-gated potassium channels"/>
    <property type="match status" value="1"/>
</dbReference>
<evidence type="ECO:0000256" key="4">
    <source>
        <dbReference type="ARBA" id="ARBA00022989"/>
    </source>
</evidence>
<evidence type="ECO:0000256" key="2">
    <source>
        <dbReference type="ARBA" id="ARBA00022448"/>
    </source>
</evidence>
<feature type="compositionally biased region" description="Basic residues" evidence="10">
    <location>
        <begin position="802"/>
        <end position="813"/>
    </location>
</feature>
<proteinExistence type="predicted"/>
<evidence type="ECO:0000256" key="8">
    <source>
        <dbReference type="ARBA" id="ARBA00023303"/>
    </source>
</evidence>
<keyword evidence="7" id="KW-1071">Ligand-gated ion channel</keyword>
<dbReference type="SMART" id="SM00100">
    <property type="entry name" value="cNMP"/>
    <property type="match status" value="1"/>
</dbReference>
<feature type="coiled-coil region" evidence="9">
    <location>
        <begin position="916"/>
        <end position="965"/>
    </location>
</feature>
<evidence type="ECO:0000313" key="13">
    <source>
        <dbReference type="EnsemblMetazoa" id="CLYHEMP003270.1"/>
    </source>
</evidence>
<keyword evidence="6 11" id="KW-0472">Membrane</keyword>
<evidence type="ECO:0000259" key="12">
    <source>
        <dbReference type="PROSITE" id="PS50042"/>
    </source>
</evidence>
<evidence type="ECO:0000256" key="9">
    <source>
        <dbReference type="SAM" id="Coils"/>
    </source>
</evidence>
<dbReference type="Pfam" id="PF00520">
    <property type="entry name" value="Ion_trans"/>
    <property type="match status" value="1"/>
</dbReference>
<name>A0A7M5V6M7_9CNID</name>
<feature type="compositionally biased region" description="Polar residues" evidence="10">
    <location>
        <begin position="769"/>
        <end position="781"/>
    </location>
</feature>
<feature type="transmembrane region" description="Helical" evidence="11">
    <location>
        <begin position="246"/>
        <end position="269"/>
    </location>
</feature>
<feature type="transmembrane region" description="Helical" evidence="11">
    <location>
        <begin position="306"/>
        <end position="327"/>
    </location>
</feature>
<dbReference type="PROSITE" id="PS50042">
    <property type="entry name" value="CNMP_BINDING_3"/>
    <property type="match status" value="1"/>
</dbReference>
<dbReference type="Gene3D" id="2.60.120.10">
    <property type="entry name" value="Jelly Rolls"/>
    <property type="match status" value="1"/>
</dbReference>
<reference evidence="13" key="1">
    <citation type="submission" date="2021-01" db="UniProtKB">
        <authorList>
            <consortium name="EnsemblMetazoa"/>
        </authorList>
    </citation>
    <scope>IDENTIFICATION</scope>
</reference>
<dbReference type="CDD" id="cd00038">
    <property type="entry name" value="CAP_ED"/>
    <property type="match status" value="1"/>
</dbReference>
<dbReference type="EnsemblMetazoa" id="CLYHEMT003270.1">
    <property type="protein sequence ID" value="CLYHEMP003270.1"/>
    <property type="gene ID" value="CLYHEMG003270"/>
</dbReference>
<dbReference type="InterPro" id="IPR014710">
    <property type="entry name" value="RmlC-like_jellyroll"/>
</dbReference>
<keyword evidence="4 11" id="KW-1133">Transmembrane helix</keyword>
<dbReference type="InterPro" id="IPR050866">
    <property type="entry name" value="CNG_cation_channel"/>
</dbReference>
<evidence type="ECO:0000256" key="11">
    <source>
        <dbReference type="SAM" id="Phobius"/>
    </source>
</evidence>
<feature type="domain" description="Cyclic nucleotide-binding" evidence="12">
    <location>
        <begin position="485"/>
        <end position="605"/>
    </location>
</feature>
<accession>A0A7M5V6M7</accession>
<keyword evidence="9" id="KW-0175">Coiled coil</keyword>
<feature type="compositionally biased region" description="Basic and acidic residues" evidence="10">
    <location>
        <begin position="790"/>
        <end position="800"/>
    </location>
</feature>
<dbReference type="Proteomes" id="UP000594262">
    <property type="component" value="Unplaced"/>
</dbReference>
<evidence type="ECO:0000256" key="7">
    <source>
        <dbReference type="ARBA" id="ARBA00023286"/>
    </source>
</evidence>
<dbReference type="SUPFAM" id="SSF51206">
    <property type="entry name" value="cAMP-binding domain-like"/>
    <property type="match status" value="1"/>
</dbReference>
<dbReference type="GO" id="GO:0005221">
    <property type="term" value="F:intracellularly cyclic nucleotide-activated monoatomic cation channel activity"/>
    <property type="evidence" value="ECO:0007669"/>
    <property type="project" value="InterPro"/>
</dbReference>
<dbReference type="FunFam" id="1.10.287.70:FF:000072">
    <property type="entry name" value="Cyclic nucleotide gated channel beta 3"/>
    <property type="match status" value="1"/>
</dbReference>
<dbReference type="InterPro" id="IPR005821">
    <property type="entry name" value="Ion_trans_dom"/>
</dbReference>
<keyword evidence="14" id="KW-1185">Reference proteome</keyword>
<dbReference type="Gene3D" id="1.10.287.70">
    <property type="match status" value="1"/>
</dbReference>
<dbReference type="Gene3D" id="1.10.287.630">
    <property type="entry name" value="Helix hairpin bin"/>
    <property type="match status" value="1"/>
</dbReference>
<evidence type="ECO:0000256" key="6">
    <source>
        <dbReference type="ARBA" id="ARBA00023136"/>
    </source>
</evidence>
<organism evidence="13 14">
    <name type="scientific">Clytia hemisphaerica</name>
    <dbReference type="NCBI Taxonomy" id="252671"/>
    <lineage>
        <taxon>Eukaryota</taxon>
        <taxon>Metazoa</taxon>
        <taxon>Cnidaria</taxon>
        <taxon>Hydrozoa</taxon>
        <taxon>Hydroidolina</taxon>
        <taxon>Leptothecata</taxon>
        <taxon>Obeliida</taxon>
        <taxon>Clytiidae</taxon>
        <taxon>Clytia</taxon>
    </lineage>
</organism>
<dbReference type="RefSeq" id="XP_066927173.1">
    <property type="nucleotide sequence ID" value="XM_067071072.1"/>
</dbReference>
<dbReference type="GO" id="GO:0044877">
    <property type="term" value="F:protein-containing complex binding"/>
    <property type="evidence" value="ECO:0007669"/>
    <property type="project" value="TreeGrafter"/>
</dbReference>
<sequence>MLSNRNYNRRNHQPHWEYETPPYFFDRASRHVLGKYLQNGREFRSESHRRWSVATQKIKSILAVNDALNGSKTRARDRERSMSIEQKSHFLDKFSTTRDRRFSGASFDLRRRPDGNHLTDGASNISSVELKELLNDIKDSKTNVSNCIDDFHEQRRCRFLHILFEPYSTFIYIWSWIVILAIHYNTWVIILRIAFPAAQRNYTGLWFSLDYTADLIYIIDVLVSSRMSFLENGIYVESVKRVTVKYFKSTLFILDLVSLLPLDLLYLFFQTNPAFRIPRLIKFFKVFQGKKLVESMTNFPNLVRGVFWLHIMFLLMHWNCCFFYIISEMEGFGSNKWVYPKLEGLHHILIHRYIKCMYWSTLVLTTIGEDSTPETTVECAYMIVCYITGIFIFATIVGQAGNVIQNMNASRMEFERQRDNTMQYMKEHNVPTHLQKRVRLWYDYTYSRGRFNGGDDINEITMLPDKMKTELALHVHLETLRKVSFLQKCQPEFLHDLVLKMKLHIFTPGDFIIRKGEIAREMYVISDGMAEVVSESGRVLKVLQAGDFFGEIGLLSLSAGQNRRTADVRSCGYIELFVLSKEDVMSSIRDYPEAQRILAKHGRKRLALGSIVAAGPRDETTSGSSQSDSEIELKITRPDSDEGSCRSLFENGDIENNNTSTVRKNSHTKIDIKDDNVFTDRKDDVTETGSVNKYLTSPRNSIFLDTPNHKSRSMVHLKQRASVVTHGHGNVVGPATSIKSLDKRTLENSLSQSFSRRSSPHRSASRISQVSKTPSPTTNFTSDSEEENSDHENHRDESLAKRWLKPRTKKHMQRSNSDMQRRPKRTSNRSKRCVFSDGESKNYHHWSEIMKRGSSVSTCSYHSAGAANHTTTTTTKHQRHSVATTPTAKHRDTTTDEDLFLRSMKKLYLETTKHFKKRTHTQVKRLKRKMSDMEQSYLESYLAKEKEWSNRDEQLRKELFRLEEQMYDMKGKMKEKDEEINKLLGASDTSNTNSLVKSNHLEAMVVEEKNRIFTRNHHRAINI</sequence>
<feature type="region of interest" description="Disordered" evidence="10">
    <location>
        <begin position="869"/>
        <end position="890"/>
    </location>
</feature>
<dbReference type="PANTHER" id="PTHR45638">
    <property type="entry name" value="CYCLIC NUCLEOTIDE-GATED CATION CHANNEL SUBUNIT A"/>
    <property type="match status" value="1"/>
</dbReference>
<evidence type="ECO:0000256" key="1">
    <source>
        <dbReference type="ARBA" id="ARBA00004141"/>
    </source>
</evidence>
<keyword evidence="8" id="KW-0407">Ion channel</keyword>
<dbReference type="Pfam" id="PF00027">
    <property type="entry name" value="cNMP_binding"/>
    <property type="match status" value="1"/>
</dbReference>
<feature type="compositionally biased region" description="Basic residues" evidence="10">
    <location>
        <begin position="822"/>
        <end position="832"/>
    </location>
</feature>
<dbReference type="InterPro" id="IPR000595">
    <property type="entry name" value="cNMP-bd_dom"/>
</dbReference>
<evidence type="ECO:0000256" key="3">
    <source>
        <dbReference type="ARBA" id="ARBA00022692"/>
    </source>
</evidence>
<comment type="subcellular location">
    <subcellularLocation>
        <location evidence="1">Membrane</location>
        <topology evidence="1">Multi-pass membrane protein</topology>
    </subcellularLocation>
</comment>
<keyword evidence="5" id="KW-0406">Ion transport</keyword>
<keyword evidence="3 11" id="KW-0812">Transmembrane</keyword>
<feature type="compositionally biased region" description="Basic and acidic residues" evidence="10">
    <location>
        <begin position="631"/>
        <end position="642"/>
    </location>
</feature>
<dbReference type="OrthoDB" id="421226at2759"/>
<dbReference type="PROSITE" id="PS00889">
    <property type="entry name" value="CNMP_BINDING_2"/>
    <property type="match status" value="1"/>
</dbReference>
<evidence type="ECO:0000313" key="14">
    <source>
        <dbReference type="Proteomes" id="UP000594262"/>
    </source>
</evidence>
<feature type="region of interest" description="Disordered" evidence="10">
    <location>
        <begin position="748"/>
        <end position="836"/>
    </location>
</feature>
<dbReference type="GeneID" id="136814516"/>
<feature type="region of interest" description="Disordered" evidence="10">
    <location>
        <begin position="615"/>
        <end position="642"/>
    </location>
</feature>
<protein>
    <recommendedName>
        <fullName evidence="12">Cyclic nucleotide-binding domain-containing protein</fullName>
    </recommendedName>
</protein>
<dbReference type="InterPro" id="IPR018488">
    <property type="entry name" value="cNMP-bd_CS"/>
</dbReference>
<dbReference type="PROSITE" id="PS00888">
    <property type="entry name" value="CNMP_BINDING_1"/>
    <property type="match status" value="1"/>
</dbReference>